<dbReference type="AlphaFoldDB" id="A0A562JCC5"/>
<sequence>MARRHSMYSKKRKINYGRIIVLLAVLAALVFAVYSFFSTQDYQEKIDEVMSSEILKISGSISSVSFVDPTVYSNEGIRYTSQHERIKKLNSFNGALSDDLDKVGVAKLLLENLADADEAAKVKELSNKDDGYYWLDVSVIVENSFFIFENEDEYNFDLYYDIEEEKIYVKEKYHNEFSTKNNRLDLQGYEADEEFVKLIKELAEQQ</sequence>
<dbReference type="Proteomes" id="UP000315343">
    <property type="component" value="Unassembled WGS sequence"/>
</dbReference>
<evidence type="ECO:0000313" key="2">
    <source>
        <dbReference type="Proteomes" id="UP000315343"/>
    </source>
</evidence>
<name>A0A562JCC5_9FIRM</name>
<dbReference type="RefSeq" id="WP_145082402.1">
    <property type="nucleotide sequence ID" value="NZ_VLKH01000004.1"/>
</dbReference>
<evidence type="ECO:0000313" key="1">
    <source>
        <dbReference type="EMBL" id="TWH80485.1"/>
    </source>
</evidence>
<protein>
    <submittedName>
        <fullName evidence="1">Uncharacterized protein</fullName>
    </submittedName>
</protein>
<reference evidence="1 2" key="1">
    <citation type="submission" date="2019-07" db="EMBL/GenBank/DDBJ databases">
        <title>Genomic Encyclopedia of Type Strains, Phase I: the one thousand microbial genomes (KMG-I) project.</title>
        <authorList>
            <person name="Kyrpides N."/>
        </authorList>
    </citation>
    <scope>NUCLEOTIDE SEQUENCE [LARGE SCALE GENOMIC DNA]</scope>
    <source>
        <strain evidence="1 2">DSM 13558</strain>
    </source>
</reference>
<keyword evidence="2" id="KW-1185">Reference proteome</keyword>
<gene>
    <name evidence="1" type="ORF">LY60_01747</name>
</gene>
<accession>A0A562JCC5</accession>
<proteinExistence type="predicted"/>
<organism evidence="1 2">
    <name type="scientific">Sedimentibacter saalensis</name>
    <dbReference type="NCBI Taxonomy" id="130788"/>
    <lineage>
        <taxon>Bacteria</taxon>
        <taxon>Bacillati</taxon>
        <taxon>Bacillota</taxon>
        <taxon>Tissierellia</taxon>
        <taxon>Sedimentibacter</taxon>
    </lineage>
</organism>
<comment type="caution">
    <text evidence="1">The sequence shown here is derived from an EMBL/GenBank/DDBJ whole genome shotgun (WGS) entry which is preliminary data.</text>
</comment>
<dbReference type="EMBL" id="VLKH01000004">
    <property type="protein sequence ID" value="TWH80485.1"/>
    <property type="molecule type" value="Genomic_DNA"/>
</dbReference>